<evidence type="ECO:0000256" key="1">
    <source>
        <dbReference type="ARBA" id="ARBA00004473"/>
    </source>
</evidence>
<reference evidence="9 10" key="1">
    <citation type="journal article" date="2017" name="PLoS Biol.">
        <title>The sea cucumber genome provides insights into morphological evolution and visceral regeneration.</title>
        <authorList>
            <person name="Zhang X."/>
            <person name="Sun L."/>
            <person name="Yuan J."/>
            <person name="Sun Y."/>
            <person name="Gao Y."/>
            <person name="Zhang L."/>
            <person name="Li S."/>
            <person name="Dai H."/>
            <person name="Hamel J.F."/>
            <person name="Liu C."/>
            <person name="Yu Y."/>
            <person name="Liu S."/>
            <person name="Lin W."/>
            <person name="Guo K."/>
            <person name="Jin S."/>
            <person name="Xu P."/>
            <person name="Storey K.B."/>
            <person name="Huan P."/>
            <person name="Zhang T."/>
            <person name="Zhou Y."/>
            <person name="Zhang J."/>
            <person name="Lin C."/>
            <person name="Li X."/>
            <person name="Xing L."/>
            <person name="Huo D."/>
            <person name="Sun M."/>
            <person name="Wang L."/>
            <person name="Mercier A."/>
            <person name="Li F."/>
            <person name="Yang H."/>
            <person name="Xiang J."/>
        </authorList>
    </citation>
    <scope>NUCLEOTIDE SEQUENCE [LARGE SCALE GENOMIC DNA]</scope>
    <source>
        <strain evidence="9">Shaxun</strain>
        <tissue evidence="9">Muscle</tissue>
    </source>
</reference>
<keyword evidence="5 8" id="KW-0472">Membrane</keyword>
<keyword evidence="4 8" id="KW-1133">Transmembrane helix</keyword>
<dbReference type="PANTHER" id="PTHR31040">
    <property type="entry name" value="NURIM"/>
    <property type="match status" value="1"/>
</dbReference>
<protein>
    <recommendedName>
        <fullName evidence="7">Nuclear envelope membrane protein</fullName>
    </recommendedName>
    <alternativeName>
        <fullName evidence="6">Nuclear rim protein</fullName>
    </alternativeName>
</protein>
<feature type="transmembrane region" description="Helical" evidence="8">
    <location>
        <begin position="124"/>
        <end position="151"/>
    </location>
</feature>
<evidence type="ECO:0000256" key="2">
    <source>
        <dbReference type="ARBA" id="ARBA00010631"/>
    </source>
</evidence>
<dbReference type="Proteomes" id="UP000230750">
    <property type="component" value="Unassembled WGS sequence"/>
</dbReference>
<evidence type="ECO:0000256" key="5">
    <source>
        <dbReference type="ARBA" id="ARBA00023136"/>
    </source>
</evidence>
<dbReference type="OrthoDB" id="10050858at2759"/>
<accession>A0A2G8L485</accession>
<organism evidence="9 10">
    <name type="scientific">Stichopus japonicus</name>
    <name type="common">Sea cucumber</name>
    <dbReference type="NCBI Taxonomy" id="307972"/>
    <lineage>
        <taxon>Eukaryota</taxon>
        <taxon>Metazoa</taxon>
        <taxon>Echinodermata</taxon>
        <taxon>Eleutherozoa</taxon>
        <taxon>Echinozoa</taxon>
        <taxon>Holothuroidea</taxon>
        <taxon>Aspidochirotacea</taxon>
        <taxon>Aspidochirotida</taxon>
        <taxon>Stichopodidae</taxon>
        <taxon>Apostichopus</taxon>
    </lineage>
</organism>
<dbReference type="InterPro" id="IPR033580">
    <property type="entry name" value="Nurim-like"/>
</dbReference>
<evidence type="ECO:0000256" key="3">
    <source>
        <dbReference type="ARBA" id="ARBA00022692"/>
    </source>
</evidence>
<keyword evidence="10" id="KW-1185">Reference proteome</keyword>
<gene>
    <name evidence="9" type="ORF">BSL78_08062</name>
</gene>
<comment type="subcellular location">
    <subcellularLocation>
        <location evidence="1">Nucleus inner membrane</location>
        <topology evidence="1">Multi-pass membrane protein</topology>
    </subcellularLocation>
</comment>
<comment type="similarity">
    <text evidence="2">Belongs to the nurim family.</text>
</comment>
<evidence type="ECO:0000256" key="6">
    <source>
        <dbReference type="ARBA" id="ARBA00031700"/>
    </source>
</evidence>
<keyword evidence="3 8" id="KW-0812">Transmembrane</keyword>
<evidence type="ECO:0000256" key="8">
    <source>
        <dbReference type="SAM" id="Phobius"/>
    </source>
</evidence>
<sequence length="180" mass="21160">MASSWWKQIIHSTGFGVLTRSLYVIATSLALQIVCNWWQPLFPCSPIWQFQVLPGSFLSFLCFAVHAISWLLVLAVCLTLDYAELMGVKQVYYSILGLPSPLYQKSEEHRRLFQHFRHPLSSSLLVVLWFIPMMCWDRFLLASGFTLYLLLGHSLDTEDYDYLKEQYELKEEQLWQSRLR</sequence>
<dbReference type="GO" id="GO:0005637">
    <property type="term" value="C:nuclear inner membrane"/>
    <property type="evidence" value="ECO:0007669"/>
    <property type="project" value="UniProtKB-SubCell"/>
</dbReference>
<dbReference type="EMBL" id="MRZV01000227">
    <property type="protein sequence ID" value="PIK55015.1"/>
    <property type="molecule type" value="Genomic_DNA"/>
</dbReference>
<feature type="transmembrane region" description="Helical" evidence="8">
    <location>
        <begin position="21"/>
        <end position="38"/>
    </location>
</feature>
<dbReference type="AlphaFoldDB" id="A0A2G8L485"/>
<comment type="caution">
    <text evidence="9">The sequence shown here is derived from an EMBL/GenBank/DDBJ whole genome shotgun (WGS) entry which is preliminary data.</text>
</comment>
<evidence type="ECO:0000313" key="9">
    <source>
        <dbReference type="EMBL" id="PIK55015.1"/>
    </source>
</evidence>
<dbReference type="PANTHER" id="PTHR31040:SF1">
    <property type="entry name" value="NURIM"/>
    <property type="match status" value="1"/>
</dbReference>
<evidence type="ECO:0000256" key="4">
    <source>
        <dbReference type="ARBA" id="ARBA00022989"/>
    </source>
</evidence>
<feature type="transmembrane region" description="Helical" evidence="8">
    <location>
        <begin position="58"/>
        <end position="80"/>
    </location>
</feature>
<proteinExistence type="inferred from homology"/>
<evidence type="ECO:0000313" key="10">
    <source>
        <dbReference type="Proteomes" id="UP000230750"/>
    </source>
</evidence>
<evidence type="ECO:0000256" key="7">
    <source>
        <dbReference type="ARBA" id="ARBA00032957"/>
    </source>
</evidence>
<name>A0A2G8L485_STIJA</name>